<dbReference type="Pfam" id="PF04777">
    <property type="entry name" value="Evr1_Alr"/>
    <property type="match status" value="1"/>
</dbReference>
<dbReference type="FunFam" id="1.20.120.310:FF:000002">
    <property type="entry name" value="Sulfhydryl oxidase"/>
    <property type="match status" value="1"/>
</dbReference>
<dbReference type="InterPro" id="IPR039799">
    <property type="entry name" value="ALR/ERV"/>
</dbReference>
<keyword evidence="2 6" id="KW-0285">Flavoprotein</keyword>
<comment type="cofactor">
    <cofactor evidence="1 6">
        <name>FAD</name>
        <dbReference type="ChEBI" id="CHEBI:57692"/>
    </cofactor>
</comment>
<dbReference type="InterPro" id="IPR036774">
    <property type="entry name" value="ERV/ALR_sulphydryl_oxid_sf"/>
</dbReference>
<dbReference type="Gene3D" id="1.20.120.310">
    <property type="entry name" value="ERV/ALR sulfhydryl oxidase domain"/>
    <property type="match status" value="1"/>
</dbReference>
<accession>A0A1E4TUC7</accession>
<proteinExistence type="predicted"/>
<protein>
    <recommendedName>
        <fullName evidence="6">Sulfhydryl oxidase</fullName>
        <ecNumber evidence="6">1.8.3.2</ecNumber>
    </recommendedName>
</protein>
<evidence type="ECO:0000256" key="5">
    <source>
        <dbReference type="ARBA" id="ARBA00023157"/>
    </source>
</evidence>
<keyword evidence="10" id="KW-1185">Reference proteome</keyword>
<feature type="domain" description="ERV/ALR sulfhydryl oxidase" evidence="8">
    <location>
        <begin position="65"/>
        <end position="165"/>
    </location>
</feature>
<dbReference type="AlphaFoldDB" id="A0A1E4TUC7"/>
<keyword evidence="4 6" id="KW-0560">Oxidoreductase</keyword>
<dbReference type="PANTHER" id="PTHR12645">
    <property type="entry name" value="ALR/ERV"/>
    <property type="match status" value="1"/>
</dbReference>
<feature type="compositionally biased region" description="Basic and acidic residues" evidence="7">
    <location>
        <begin position="192"/>
        <end position="211"/>
    </location>
</feature>
<organism evidence="9 10">
    <name type="scientific">Pachysolen tannophilus NRRL Y-2460</name>
    <dbReference type="NCBI Taxonomy" id="669874"/>
    <lineage>
        <taxon>Eukaryota</taxon>
        <taxon>Fungi</taxon>
        <taxon>Dikarya</taxon>
        <taxon>Ascomycota</taxon>
        <taxon>Saccharomycotina</taxon>
        <taxon>Pichiomycetes</taxon>
        <taxon>Pachysolenaceae</taxon>
        <taxon>Pachysolen</taxon>
    </lineage>
</organism>
<evidence type="ECO:0000256" key="1">
    <source>
        <dbReference type="ARBA" id="ARBA00001974"/>
    </source>
</evidence>
<dbReference type="GO" id="GO:0060904">
    <property type="term" value="P:regulation of protein folding in endoplasmic reticulum"/>
    <property type="evidence" value="ECO:0007669"/>
    <property type="project" value="EnsemblFungi"/>
</dbReference>
<gene>
    <name evidence="9" type="ORF">PACTADRAFT_42034</name>
</gene>
<dbReference type="InterPro" id="IPR017905">
    <property type="entry name" value="ERV/ALR_sulphydryl_oxidase"/>
</dbReference>
<dbReference type="STRING" id="669874.A0A1E4TUC7"/>
<evidence type="ECO:0000256" key="3">
    <source>
        <dbReference type="ARBA" id="ARBA00022827"/>
    </source>
</evidence>
<dbReference type="GO" id="GO:0005789">
    <property type="term" value="C:endoplasmic reticulum membrane"/>
    <property type="evidence" value="ECO:0007669"/>
    <property type="project" value="EnsemblFungi"/>
</dbReference>
<keyword evidence="5" id="KW-1015">Disulfide bond</keyword>
<feature type="region of interest" description="Disordered" evidence="7">
    <location>
        <begin position="190"/>
        <end position="211"/>
    </location>
</feature>
<reference evidence="10" key="1">
    <citation type="submission" date="2016-05" db="EMBL/GenBank/DDBJ databases">
        <title>Comparative genomics of biotechnologically important yeasts.</title>
        <authorList>
            <consortium name="DOE Joint Genome Institute"/>
            <person name="Riley R."/>
            <person name="Haridas S."/>
            <person name="Wolfe K.H."/>
            <person name="Lopes M.R."/>
            <person name="Hittinger C.T."/>
            <person name="Goker M."/>
            <person name="Salamov A."/>
            <person name="Wisecaver J."/>
            <person name="Long T.M."/>
            <person name="Aerts A.L."/>
            <person name="Barry K."/>
            <person name="Choi C."/>
            <person name="Clum A."/>
            <person name="Coughlan A.Y."/>
            <person name="Deshpande S."/>
            <person name="Douglass A.P."/>
            <person name="Hanson S.J."/>
            <person name="Klenk H.-P."/>
            <person name="Labutti K."/>
            <person name="Lapidus A."/>
            <person name="Lindquist E."/>
            <person name="Lipzen A."/>
            <person name="Meier-Kolthoff J.P."/>
            <person name="Ohm R.A."/>
            <person name="Otillar R.P."/>
            <person name="Pangilinan J."/>
            <person name="Peng Y."/>
            <person name="Rokas A."/>
            <person name="Rosa C.A."/>
            <person name="Scheuner C."/>
            <person name="Sibirny A.A."/>
            <person name="Slot J.C."/>
            <person name="Stielow J.B."/>
            <person name="Sun H."/>
            <person name="Kurtzman C.P."/>
            <person name="Blackwell M."/>
            <person name="Grigoriev I.V."/>
            <person name="Jeffries T.W."/>
        </authorList>
    </citation>
    <scope>NUCLEOTIDE SEQUENCE [LARGE SCALE GENOMIC DNA]</scope>
    <source>
        <strain evidence="10">NRRL Y-2460</strain>
    </source>
</reference>
<evidence type="ECO:0000256" key="2">
    <source>
        <dbReference type="ARBA" id="ARBA00022630"/>
    </source>
</evidence>
<evidence type="ECO:0000313" key="10">
    <source>
        <dbReference type="Proteomes" id="UP000094236"/>
    </source>
</evidence>
<dbReference type="GO" id="GO:0016971">
    <property type="term" value="F:flavin-dependent sulfhydryl oxidase activity"/>
    <property type="evidence" value="ECO:0007669"/>
    <property type="project" value="EnsemblFungi"/>
</dbReference>
<dbReference type="PROSITE" id="PS51324">
    <property type="entry name" value="ERV_ALR"/>
    <property type="match status" value="1"/>
</dbReference>
<dbReference type="SUPFAM" id="SSF69000">
    <property type="entry name" value="FAD-dependent thiol oxidase"/>
    <property type="match status" value="1"/>
</dbReference>
<dbReference type="PANTHER" id="PTHR12645:SF1">
    <property type="entry name" value="FAD-LINKED SULFHYDRYL OXIDASE ERV2"/>
    <property type="match status" value="1"/>
</dbReference>
<comment type="catalytic activity">
    <reaction evidence="6">
        <text>2 R'C(R)SH + O2 = R'C(R)S-S(R)CR' + H2O2</text>
        <dbReference type="Rhea" id="RHEA:17357"/>
        <dbReference type="ChEBI" id="CHEBI:15379"/>
        <dbReference type="ChEBI" id="CHEBI:16240"/>
        <dbReference type="ChEBI" id="CHEBI:16520"/>
        <dbReference type="ChEBI" id="CHEBI:17412"/>
        <dbReference type="EC" id="1.8.3.2"/>
    </reaction>
</comment>
<name>A0A1E4TUC7_PACTA</name>
<dbReference type="EMBL" id="KV454014">
    <property type="protein sequence ID" value="ODV95383.1"/>
    <property type="molecule type" value="Genomic_DNA"/>
</dbReference>
<evidence type="ECO:0000256" key="4">
    <source>
        <dbReference type="ARBA" id="ARBA00023002"/>
    </source>
</evidence>
<dbReference type="GO" id="GO:0005739">
    <property type="term" value="C:mitochondrion"/>
    <property type="evidence" value="ECO:0007669"/>
    <property type="project" value="TreeGrafter"/>
</dbReference>
<evidence type="ECO:0000259" key="8">
    <source>
        <dbReference type="PROSITE" id="PS51324"/>
    </source>
</evidence>
<evidence type="ECO:0000313" key="9">
    <source>
        <dbReference type="EMBL" id="ODV95383.1"/>
    </source>
</evidence>
<evidence type="ECO:0000256" key="6">
    <source>
        <dbReference type="RuleBase" id="RU371123"/>
    </source>
</evidence>
<sequence>MFRIFRKWNISIILALVFLLTYIFVFSSKSGQLTDVLTRPITSKNFKNNAKYEPNPEAFMPNMTNETLKAELGNASWKLLHTVLARYPVIPSTDQQSHLSNFITYFAKVYPCGDCARHFQQLLVKYPPQISTRSNAAIWGCHIHNLVNERLNKTIYNCNHIIEDYQCGCGEEEQPDQQLQQQQEVTNLNAESENHLETIKLDSKEETPQLG</sequence>
<evidence type="ECO:0000256" key="7">
    <source>
        <dbReference type="SAM" id="MobiDB-lite"/>
    </source>
</evidence>
<dbReference type="OrthoDB" id="59470at2759"/>
<keyword evidence="3 6" id="KW-0274">FAD</keyword>
<dbReference type="GO" id="GO:0050660">
    <property type="term" value="F:flavin adenine dinucleotide binding"/>
    <property type="evidence" value="ECO:0007669"/>
    <property type="project" value="TreeGrafter"/>
</dbReference>
<dbReference type="EC" id="1.8.3.2" evidence="6"/>
<dbReference type="Proteomes" id="UP000094236">
    <property type="component" value="Unassembled WGS sequence"/>
</dbReference>